<dbReference type="KEGG" id="syf:Synpcc7942_0933"/>
<dbReference type="Proteomes" id="UP000889800">
    <property type="component" value="Chromosome"/>
</dbReference>
<evidence type="ECO:0000313" key="1">
    <source>
        <dbReference type="EMBL" id="ABB56963.1"/>
    </source>
</evidence>
<gene>
    <name evidence="1" type="ordered locus">Synpcc7942_0933</name>
</gene>
<evidence type="ECO:0008006" key="3">
    <source>
        <dbReference type="Google" id="ProtNLM"/>
    </source>
</evidence>
<dbReference type="STRING" id="1140.Synpcc7942_0933"/>
<dbReference type="InterPro" id="IPR013481">
    <property type="entry name" value="NarM"/>
</dbReference>
<dbReference type="eggNOG" id="ENOG502ZV3X">
    <property type="taxonomic scope" value="Bacteria"/>
</dbReference>
<organism evidence="1 2">
    <name type="scientific">Synechococcus elongatus (strain ATCC 33912 / PCC 7942 / FACHB-805)</name>
    <name type="common">Anacystis nidulans R2</name>
    <dbReference type="NCBI Taxonomy" id="1140"/>
    <lineage>
        <taxon>Bacteria</taxon>
        <taxon>Bacillati</taxon>
        <taxon>Cyanobacteriota</taxon>
        <taxon>Cyanophyceae</taxon>
        <taxon>Synechococcales</taxon>
        <taxon>Synechococcaceae</taxon>
        <taxon>Synechococcus</taxon>
    </lineage>
</organism>
<sequence>MDAVLLGLIAMTSSASPFFQFEADFVLGLRCIPMSVRRKLDDCGVKLKLEHWHRLSEAERQQLVDWPCESDRDRQAYRQQLRDWTQRDWGEPAKDLPIDPQPAWLQPEIPEAVEAACQVLQVSLSPDDWQGLEPLQRFALIKLARPGHEHRNLYPALQEFGLTERSPLEAD</sequence>
<dbReference type="NCBIfam" id="TIGR02664">
    <property type="entry name" value="nitr_red_assoc"/>
    <property type="match status" value="1"/>
</dbReference>
<accession>Q31PQ6</accession>
<protein>
    <recommendedName>
        <fullName evidence="3">Nitrate reductase associated protein</fullName>
    </recommendedName>
</protein>
<dbReference type="BioCyc" id="SYNEL:SYNPCC7942_0933-MONOMER"/>
<name>Q31PQ6_SYNE7</name>
<dbReference type="AlphaFoldDB" id="Q31PQ6"/>
<proteinExistence type="predicted"/>
<keyword evidence="2" id="KW-1185">Reference proteome</keyword>
<dbReference type="PaxDb" id="1140-Synpcc7942_0933"/>
<dbReference type="Pfam" id="PF09655">
    <property type="entry name" value="Nitr_red_assoc"/>
    <property type="match status" value="1"/>
</dbReference>
<evidence type="ECO:0000313" key="2">
    <source>
        <dbReference type="Proteomes" id="UP000889800"/>
    </source>
</evidence>
<dbReference type="HOGENOM" id="CLU_117669_0_0_3"/>
<dbReference type="EMBL" id="CP000100">
    <property type="protein sequence ID" value="ABB56963.1"/>
    <property type="molecule type" value="Genomic_DNA"/>
</dbReference>
<reference evidence="2" key="1">
    <citation type="submission" date="2005-08" db="EMBL/GenBank/DDBJ databases">
        <title>Complete sequence of chromosome 1 of Synechococcus elongatus PCC 7942.</title>
        <authorList>
            <consortium name="US DOE Joint Genome Institute"/>
            <person name="Copeland A."/>
            <person name="Lucas S."/>
            <person name="Lapidus A."/>
            <person name="Barry K."/>
            <person name="Detter J.C."/>
            <person name="Glavina T."/>
            <person name="Hammon N."/>
            <person name="Israni S."/>
            <person name="Pitluck S."/>
            <person name="Schmutz J."/>
            <person name="Larimer F."/>
            <person name="Land M."/>
            <person name="Kyrpides N."/>
            <person name="Lykidis A."/>
            <person name="Richardson P."/>
        </authorList>
    </citation>
    <scope>NUCLEOTIDE SEQUENCE [LARGE SCALE GENOMIC DNA]</scope>
    <source>
        <strain evidence="2">ATCC 33912 / PCC 7942 / FACHB-805</strain>
    </source>
</reference>